<dbReference type="EMBL" id="NCKW01009495">
    <property type="protein sequence ID" value="POM66980.1"/>
    <property type="molecule type" value="Genomic_DNA"/>
</dbReference>
<gene>
    <name evidence="1" type="ORF">PHPALM_17085</name>
</gene>
<accession>A0A2P4XN45</accession>
<proteinExistence type="predicted"/>
<comment type="caution">
    <text evidence="1">The sequence shown here is derived from an EMBL/GenBank/DDBJ whole genome shotgun (WGS) entry which is preliminary data.</text>
</comment>
<organism evidence="1 2">
    <name type="scientific">Phytophthora palmivora</name>
    <dbReference type="NCBI Taxonomy" id="4796"/>
    <lineage>
        <taxon>Eukaryota</taxon>
        <taxon>Sar</taxon>
        <taxon>Stramenopiles</taxon>
        <taxon>Oomycota</taxon>
        <taxon>Peronosporomycetes</taxon>
        <taxon>Peronosporales</taxon>
        <taxon>Peronosporaceae</taxon>
        <taxon>Phytophthora</taxon>
    </lineage>
</organism>
<dbReference type="AlphaFoldDB" id="A0A2P4XN45"/>
<protein>
    <submittedName>
        <fullName evidence="1">Uncharacterized protein</fullName>
    </submittedName>
</protein>
<name>A0A2P4XN45_9STRA</name>
<sequence length="210" mass="23129">MIHRIFPGFPFAKSSKIAAPQILNHPAPTTGCGTPSTVGTEKTATVWPHVNLVLGWITAAAGVVVTLTFHSFRRGWVQHADGSGELAARWIFDRGTWYMCTTIKGYNYIFTTSKKEHMIGKILGGHDSQTDVALQELCSFDSYTRSAIVTCHNLQAVLDVLTLAMIRLYSLLKNLNAEPHAVKQTESCITEAVVELLALWSHLTNPKHSP</sequence>
<evidence type="ECO:0000313" key="1">
    <source>
        <dbReference type="EMBL" id="POM66980.1"/>
    </source>
</evidence>
<keyword evidence="2" id="KW-1185">Reference proteome</keyword>
<evidence type="ECO:0000313" key="2">
    <source>
        <dbReference type="Proteomes" id="UP000237271"/>
    </source>
</evidence>
<reference evidence="1 2" key="1">
    <citation type="journal article" date="2017" name="Genome Biol. Evol.">
        <title>Phytophthora megakarya and P. palmivora, closely related causal agents of cacao black pod rot, underwent increases in genome sizes and gene numbers by different mechanisms.</title>
        <authorList>
            <person name="Ali S.S."/>
            <person name="Shao J."/>
            <person name="Lary D.J."/>
            <person name="Kronmiller B."/>
            <person name="Shen D."/>
            <person name="Strem M.D."/>
            <person name="Amoako-Attah I."/>
            <person name="Akrofi A.Y."/>
            <person name="Begoude B.A."/>
            <person name="Ten Hoopen G.M."/>
            <person name="Coulibaly K."/>
            <person name="Kebe B.I."/>
            <person name="Melnick R.L."/>
            <person name="Guiltinan M.J."/>
            <person name="Tyler B.M."/>
            <person name="Meinhardt L.W."/>
            <person name="Bailey B.A."/>
        </authorList>
    </citation>
    <scope>NUCLEOTIDE SEQUENCE [LARGE SCALE GENOMIC DNA]</scope>
    <source>
        <strain evidence="2">sbr112.9</strain>
    </source>
</reference>
<dbReference type="Proteomes" id="UP000237271">
    <property type="component" value="Unassembled WGS sequence"/>
</dbReference>
<dbReference type="OrthoDB" id="2976553at2759"/>